<dbReference type="AlphaFoldDB" id="A0A3L6PL53"/>
<evidence type="ECO:0000313" key="5">
    <source>
        <dbReference type="EMBL" id="RLM58902.1"/>
    </source>
</evidence>
<organism evidence="5 6">
    <name type="scientific">Panicum miliaceum</name>
    <name type="common">Proso millet</name>
    <name type="synonym">Broomcorn millet</name>
    <dbReference type="NCBI Taxonomy" id="4540"/>
    <lineage>
        <taxon>Eukaryota</taxon>
        <taxon>Viridiplantae</taxon>
        <taxon>Streptophyta</taxon>
        <taxon>Embryophyta</taxon>
        <taxon>Tracheophyta</taxon>
        <taxon>Spermatophyta</taxon>
        <taxon>Magnoliopsida</taxon>
        <taxon>Liliopsida</taxon>
        <taxon>Poales</taxon>
        <taxon>Poaceae</taxon>
        <taxon>PACMAD clade</taxon>
        <taxon>Panicoideae</taxon>
        <taxon>Panicodae</taxon>
        <taxon>Paniceae</taxon>
        <taxon>Panicinae</taxon>
        <taxon>Panicum</taxon>
        <taxon>Panicum sect. Panicum</taxon>
    </lineage>
</organism>
<comment type="caution">
    <text evidence="3">Lacks conserved residue(s) required for the propagation of feature annotation.</text>
</comment>
<sequence>MAATPEGLFADPEPFSPSIFLDLPPTPRPDGIGEGPASSDDLVLPFISRMLMEEDMDDNFLYQFPDHPALLQAQEPYARILSDANSTASGSAATLSTSSDYDPVQLLLSPLCPDMGLHDFTNGDVGAFFLPAQDEASPELEQNPAQSGNAGDANAFVGYGGSTGVQSSAFLDAADEQSPAQLGTTTLPLPAGDGDHAVLALAFFSGQNGGNMDMLNTAFLKGMEEANKFLPTNNSLLIDHEDTSGQHLPRDSKLSRAFATIQEEEEGKGNGRGRKNRLNWDDLEAETCRKSKLMVPEPEETGEKVDEMIVNGRELCLKEMEALRITMGSDAKKNTRKGKGKSAKGMCSADEAVDLSTLLIHCAQAVATDNRRSATELLRQIKQHSSPRGDATQRLAHCFAEGLEARLAGSGSQIYRSLMAERISVVEYLKAYQLYLAASCFKMMAFKFSNMTIFKVIAGRKKVHVVDYGIQYGFQWPSLLGYMATLKGGPPQVRITGIDLPQPGFRPASRIEETGRRLSNCASQLGVPFKFHSITARWETISADDLNIDPDEVLIVNSIRNFGNLMDEGVDIDSPSPRDVVLRNIRKMKPDAFILFVMNASYSAPFFVTRFREALFFHSAMFDMLDATAPRDNHQRFLVERGLFRKCALNVVACEGLDRVERPETYKQWQVRNRRAGLRQLPLDPDVVKDVREKVRDQYHKDFVIDVDHQWLLEGWKGRILYAMSTWVADDATSEL</sequence>
<reference evidence="6" key="1">
    <citation type="journal article" date="2019" name="Nat. Commun.">
        <title>The genome of broomcorn millet.</title>
        <authorList>
            <person name="Zou C."/>
            <person name="Miki D."/>
            <person name="Li D."/>
            <person name="Tang Q."/>
            <person name="Xiao L."/>
            <person name="Rajput S."/>
            <person name="Deng P."/>
            <person name="Jia W."/>
            <person name="Huang R."/>
            <person name="Zhang M."/>
            <person name="Sun Y."/>
            <person name="Hu J."/>
            <person name="Fu X."/>
            <person name="Schnable P.S."/>
            <person name="Li F."/>
            <person name="Zhang H."/>
            <person name="Feng B."/>
            <person name="Zhu X."/>
            <person name="Liu R."/>
            <person name="Schnable J.C."/>
            <person name="Zhu J.-K."/>
            <person name="Zhang H."/>
        </authorList>
    </citation>
    <scope>NUCLEOTIDE SEQUENCE [LARGE SCALE GENOMIC DNA]</scope>
</reference>
<gene>
    <name evidence="5" type="ORF">C2845_PM18G12790</name>
</gene>
<dbReference type="EMBL" id="PQIB02000017">
    <property type="protein sequence ID" value="RLM58902.1"/>
    <property type="molecule type" value="Genomic_DNA"/>
</dbReference>
<keyword evidence="2" id="KW-0804">Transcription</keyword>
<evidence type="ECO:0000256" key="2">
    <source>
        <dbReference type="ARBA" id="ARBA00023163"/>
    </source>
</evidence>
<feature type="region of interest" description="Disordered" evidence="4">
    <location>
        <begin position="1"/>
        <end position="39"/>
    </location>
</feature>
<proteinExistence type="inferred from homology"/>
<evidence type="ECO:0000256" key="4">
    <source>
        <dbReference type="SAM" id="MobiDB-lite"/>
    </source>
</evidence>
<dbReference type="OrthoDB" id="593539at2759"/>
<accession>A0A3L6PL53</accession>
<evidence type="ECO:0000256" key="1">
    <source>
        <dbReference type="ARBA" id="ARBA00023015"/>
    </source>
</evidence>
<feature type="region of interest" description="Leucine repeat II (LRII)" evidence="3">
    <location>
        <begin position="513"/>
        <end position="545"/>
    </location>
</feature>
<dbReference type="Proteomes" id="UP000275267">
    <property type="component" value="Unassembled WGS sequence"/>
</dbReference>
<dbReference type="PANTHER" id="PTHR31636">
    <property type="entry name" value="OSJNBA0084A10.13 PROTEIN-RELATED"/>
    <property type="match status" value="1"/>
</dbReference>
<dbReference type="InterPro" id="IPR005202">
    <property type="entry name" value="TF_GRAS"/>
</dbReference>
<keyword evidence="6" id="KW-1185">Reference proteome</keyword>
<feature type="region of interest" description="VHIID" evidence="3">
    <location>
        <begin position="432"/>
        <end position="497"/>
    </location>
</feature>
<dbReference type="STRING" id="4540.A0A3L6PL53"/>
<evidence type="ECO:0000256" key="3">
    <source>
        <dbReference type="PROSITE-ProRule" id="PRU01191"/>
    </source>
</evidence>
<feature type="region of interest" description="Leucine repeat I (LRI)" evidence="3">
    <location>
        <begin position="353"/>
        <end position="413"/>
    </location>
</feature>
<name>A0A3L6PL53_PANMI</name>
<keyword evidence="1" id="KW-0805">Transcription regulation</keyword>
<comment type="caution">
    <text evidence="5">The sequence shown here is derived from an EMBL/GenBank/DDBJ whole genome shotgun (WGS) entry which is preliminary data.</text>
</comment>
<evidence type="ECO:0000313" key="6">
    <source>
        <dbReference type="Proteomes" id="UP000275267"/>
    </source>
</evidence>
<protein>
    <submittedName>
        <fullName evidence="5">Uncharacterized protein</fullName>
    </submittedName>
</protein>
<feature type="short sequence motif" description="VHIID" evidence="3">
    <location>
        <begin position="463"/>
        <end position="467"/>
    </location>
</feature>
<feature type="region of interest" description="SAW" evidence="3">
    <location>
        <begin position="653"/>
        <end position="728"/>
    </location>
</feature>
<dbReference type="PROSITE" id="PS50985">
    <property type="entry name" value="GRAS"/>
    <property type="match status" value="1"/>
</dbReference>
<comment type="similarity">
    <text evidence="3">Belongs to the GRAS family.</text>
</comment>
<dbReference type="Pfam" id="PF03514">
    <property type="entry name" value="GRAS"/>
    <property type="match status" value="1"/>
</dbReference>